<evidence type="ECO:0000256" key="1">
    <source>
        <dbReference type="SAM" id="MobiDB-lite"/>
    </source>
</evidence>
<gene>
    <name evidence="2" type="ORF">IWQ60_009834</name>
</gene>
<accession>A0A9W7ZWB8</accession>
<evidence type="ECO:0000313" key="2">
    <source>
        <dbReference type="EMBL" id="KAJ1912068.1"/>
    </source>
</evidence>
<proteinExistence type="predicted"/>
<comment type="caution">
    <text evidence="2">The sequence shown here is derived from an EMBL/GenBank/DDBJ whole genome shotgun (WGS) entry which is preliminary data.</text>
</comment>
<evidence type="ECO:0000313" key="3">
    <source>
        <dbReference type="Proteomes" id="UP001150569"/>
    </source>
</evidence>
<name>A0A9W7ZWB8_9FUNG</name>
<organism evidence="2 3">
    <name type="scientific">Tieghemiomyces parasiticus</name>
    <dbReference type="NCBI Taxonomy" id="78921"/>
    <lineage>
        <taxon>Eukaryota</taxon>
        <taxon>Fungi</taxon>
        <taxon>Fungi incertae sedis</taxon>
        <taxon>Zoopagomycota</taxon>
        <taxon>Kickxellomycotina</taxon>
        <taxon>Dimargaritomycetes</taxon>
        <taxon>Dimargaritales</taxon>
        <taxon>Dimargaritaceae</taxon>
        <taxon>Tieghemiomyces</taxon>
    </lineage>
</organism>
<sequence>MVGTTAYATMRSESSAAVTPPELPSYFQSPSASDLPSPPLNATGDRRDAALPPPSLKRSASAGPDAPPLAPDTADTKTMVDKAPLPKQRRILTAATTGAPRPAVDQLQKGFLSNRYPHPNLPIVADVSSVGDVRVLSQASADSYTLGSKDGSSTMVYQSRQRQPVLAFHWLASERVYDLSTAETAAQQTQGYTPATFHPDLPAVRQPFRGPRNIYGPLAFLIVTARNEVHLYYQYDGALFTSKSAPLPCAGLAGGTDSLGAGGVQLAHFDQAPGPAGQYLLTVVRRMDVPRVAVYEIRINFAPGEPTLRPHTLGDFALVAPSGLSGCGASPSGGGHDGGLTAQQVVAVRRPDLADATFSLDVIIRAKRLTEPQGTSVIQLWQLRRRSTSSPTTATGEGHTEDPYLRYPSPICTIAQCIATATGSVTDRWIATYLRPTALHPGNTVVAISAAGHVRLFDPQTLAEHPGGFHCVNHPVADGDLPDSTSAPTFRHAKVSRGGLMAALVTVEGNQVMAPMLPWSAWQPGIVTAAYWRVLASLHNSDVLDPTSADSLVLVKALRTMRGLFATLPSYHTELVATTTFLKAMDVTRALNDLVPLNELATVRTEASERWMTGAIVDQFPRTLALLRTMSDLAVGLARDGYVFFNSYAVDAHRSHLSRGWSSPEGLAPSAFATLFHPLYRHCLRQSLRLVDLMVTHGEVALKHHLAGQRQQPAGNEPLDPDTLTLALQHFVRHVKTALPLPISQVAAFLDRVEADIQAANPAPTSSTSVPWNQQPWVQSHLLATAHLGFKQNGLVPYFTALKTSAPNVPALLAKVSTAFHETVLAATTANRLMFYALRTNGMSESGARALQATTPSQVRLVTPYANGLTLDPRYCTSVRETV</sequence>
<dbReference type="Proteomes" id="UP001150569">
    <property type="component" value="Unassembled WGS sequence"/>
</dbReference>
<protein>
    <submittedName>
        <fullName evidence="2">Uncharacterized protein</fullName>
    </submittedName>
</protein>
<dbReference type="EMBL" id="JANBPT010000866">
    <property type="protein sequence ID" value="KAJ1912068.1"/>
    <property type="molecule type" value="Genomic_DNA"/>
</dbReference>
<keyword evidence="3" id="KW-1185">Reference proteome</keyword>
<feature type="region of interest" description="Disordered" evidence="1">
    <location>
        <begin position="1"/>
        <end position="88"/>
    </location>
</feature>
<dbReference type="OrthoDB" id="4139168at2759"/>
<dbReference type="AlphaFoldDB" id="A0A9W7ZWB8"/>
<reference evidence="2" key="1">
    <citation type="submission" date="2022-07" db="EMBL/GenBank/DDBJ databases">
        <title>Phylogenomic reconstructions and comparative analyses of Kickxellomycotina fungi.</title>
        <authorList>
            <person name="Reynolds N.K."/>
            <person name="Stajich J.E."/>
            <person name="Barry K."/>
            <person name="Grigoriev I.V."/>
            <person name="Crous P."/>
            <person name="Smith M.E."/>
        </authorList>
    </citation>
    <scope>NUCLEOTIDE SEQUENCE</scope>
    <source>
        <strain evidence="2">RSA 861</strain>
    </source>
</reference>